<gene>
    <name evidence="4" type="ORF">ACFQ08_08665</name>
</gene>
<keyword evidence="2" id="KW-1133">Transmembrane helix</keyword>
<reference evidence="5" key="1">
    <citation type="journal article" date="2019" name="Int. J. Syst. Evol. Microbiol.">
        <title>The Global Catalogue of Microorganisms (GCM) 10K type strain sequencing project: providing services to taxonomists for standard genome sequencing and annotation.</title>
        <authorList>
            <consortium name="The Broad Institute Genomics Platform"/>
            <consortium name="The Broad Institute Genome Sequencing Center for Infectious Disease"/>
            <person name="Wu L."/>
            <person name="Ma J."/>
        </authorList>
    </citation>
    <scope>NUCLEOTIDE SEQUENCE [LARGE SCALE GENOMIC DNA]</scope>
    <source>
        <strain evidence="5">CCUG 62974</strain>
    </source>
</reference>
<protein>
    <submittedName>
        <fullName evidence="4">FAD-dependent oxidoreductase</fullName>
    </submittedName>
</protein>
<feature type="region of interest" description="Disordered" evidence="1">
    <location>
        <begin position="42"/>
        <end position="61"/>
    </location>
</feature>
<evidence type="ECO:0000256" key="1">
    <source>
        <dbReference type="SAM" id="MobiDB-lite"/>
    </source>
</evidence>
<comment type="caution">
    <text evidence="4">The sequence shown here is derived from an EMBL/GenBank/DDBJ whole genome shotgun (WGS) entry which is preliminary data.</text>
</comment>
<dbReference type="SUPFAM" id="SSF51905">
    <property type="entry name" value="FAD/NAD(P)-binding domain"/>
    <property type="match status" value="1"/>
</dbReference>
<evidence type="ECO:0000259" key="3">
    <source>
        <dbReference type="Pfam" id="PF01266"/>
    </source>
</evidence>
<feature type="domain" description="FAD dependent oxidoreductase" evidence="3">
    <location>
        <begin position="9"/>
        <end position="40"/>
    </location>
</feature>
<evidence type="ECO:0000313" key="5">
    <source>
        <dbReference type="Proteomes" id="UP001597024"/>
    </source>
</evidence>
<evidence type="ECO:0000256" key="2">
    <source>
        <dbReference type="SAM" id="Phobius"/>
    </source>
</evidence>
<keyword evidence="2" id="KW-0472">Membrane</keyword>
<dbReference type="InterPro" id="IPR006076">
    <property type="entry name" value="FAD-dep_OxRdtase"/>
</dbReference>
<sequence length="61" mass="6307">MRGRQDGYEVVVVGGGIAGLTAAMILGRSRRSVLVVDAGEQRNAPAAHMQGYPSRDGTPPG</sequence>
<dbReference type="Gene3D" id="3.50.50.60">
    <property type="entry name" value="FAD/NAD(P)-binding domain"/>
    <property type="match status" value="1"/>
</dbReference>
<feature type="non-terminal residue" evidence="4">
    <location>
        <position position="61"/>
    </location>
</feature>
<keyword evidence="5" id="KW-1185">Reference proteome</keyword>
<dbReference type="InterPro" id="IPR036188">
    <property type="entry name" value="FAD/NAD-bd_sf"/>
</dbReference>
<dbReference type="EMBL" id="JBHTHX010000199">
    <property type="protein sequence ID" value="MFD0884624.1"/>
    <property type="molecule type" value="Genomic_DNA"/>
</dbReference>
<name>A0ABW3DN61_9ACTN</name>
<evidence type="ECO:0000313" key="4">
    <source>
        <dbReference type="EMBL" id="MFD0884624.1"/>
    </source>
</evidence>
<proteinExistence type="predicted"/>
<dbReference type="Proteomes" id="UP001597024">
    <property type="component" value="Unassembled WGS sequence"/>
</dbReference>
<feature type="transmembrane region" description="Helical" evidence="2">
    <location>
        <begin position="7"/>
        <end position="26"/>
    </location>
</feature>
<dbReference type="Pfam" id="PF01266">
    <property type="entry name" value="DAO"/>
    <property type="match status" value="1"/>
</dbReference>
<accession>A0ABW3DN61</accession>
<keyword evidence="2" id="KW-0812">Transmembrane</keyword>
<organism evidence="4 5">
    <name type="scientific">Streptosporangium algeriense</name>
    <dbReference type="NCBI Taxonomy" id="1682748"/>
    <lineage>
        <taxon>Bacteria</taxon>
        <taxon>Bacillati</taxon>
        <taxon>Actinomycetota</taxon>
        <taxon>Actinomycetes</taxon>
        <taxon>Streptosporangiales</taxon>
        <taxon>Streptosporangiaceae</taxon>
        <taxon>Streptosporangium</taxon>
    </lineage>
</organism>